<accession>A0A0G9H6R7</accession>
<dbReference type="PATRIC" id="fig|1440762.4.peg.3795"/>
<protein>
    <recommendedName>
        <fullName evidence="3">Pathogenicity locus</fullName>
    </recommendedName>
</protein>
<comment type="caution">
    <text evidence="1">The sequence shown here is derived from an EMBL/GenBank/DDBJ whole genome shotgun (WGS) entry which is preliminary data.</text>
</comment>
<dbReference type="OrthoDB" id="4467269at2"/>
<evidence type="ECO:0000313" key="1">
    <source>
        <dbReference type="EMBL" id="KLD65268.1"/>
    </source>
</evidence>
<dbReference type="RefSeq" id="WP_046970597.1">
    <property type="nucleotide sequence ID" value="NZ_JPLA01000009.1"/>
</dbReference>
<dbReference type="EMBL" id="JPLA01000009">
    <property type="protein sequence ID" value="KLD65268.1"/>
    <property type="molecule type" value="Genomic_DNA"/>
</dbReference>
<gene>
    <name evidence="1" type="ORF">Y882_04120</name>
</gene>
<organism evidence="1 2">
    <name type="scientific">Dyella japonica DSM 16301</name>
    <dbReference type="NCBI Taxonomy" id="1440762"/>
    <lineage>
        <taxon>Bacteria</taxon>
        <taxon>Pseudomonadati</taxon>
        <taxon>Pseudomonadota</taxon>
        <taxon>Gammaproteobacteria</taxon>
        <taxon>Lysobacterales</taxon>
        <taxon>Rhodanobacteraceae</taxon>
        <taxon>Dyella</taxon>
    </lineage>
</organism>
<dbReference type="Proteomes" id="UP000035481">
    <property type="component" value="Unassembled WGS sequence"/>
</dbReference>
<evidence type="ECO:0000313" key="2">
    <source>
        <dbReference type="Proteomes" id="UP000035481"/>
    </source>
</evidence>
<proteinExistence type="predicted"/>
<name>A0A0G9H6R7_9GAMM</name>
<sequence>MEQFSDWERGCLLDVPGIGLAVVSRLEQIGICTLDQLADAEVDDVLLQISTLLGAACWRTSPQARVAVMLAVALARHSAPLASSR</sequence>
<dbReference type="Gene3D" id="1.10.150.20">
    <property type="entry name" value="5' to 3' exonuclease, C-terminal subdomain"/>
    <property type="match status" value="1"/>
</dbReference>
<reference evidence="1 2" key="1">
    <citation type="journal article" date="2015" name="Antonie Van Leeuwenhoek">
        <title>A phylogenomic and molecular marker based taxonomic framework for the order Xanthomonadales: proposal to transfer the families Algiphilaceae and Solimonadaceae to the order Nevskiales ord. nov. and to create a new family within the order Xanthomonadales, the family Rhodanobacteraceae fam. nov., containing the genus Rhodanobacter and its closest relatives.</title>
        <authorList>
            <person name="Naushad S."/>
            <person name="Adeolu M."/>
            <person name="Wong S."/>
            <person name="Sohail M."/>
            <person name="Schellhorn H.E."/>
            <person name="Gupta R.S."/>
        </authorList>
    </citation>
    <scope>NUCLEOTIDE SEQUENCE [LARGE SCALE GENOMIC DNA]</scope>
    <source>
        <strain evidence="1 2">DSM 16301</strain>
    </source>
</reference>
<dbReference type="AlphaFoldDB" id="A0A0G9H6R7"/>
<evidence type="ECO:0008006" key="3">
    <source>
        <dbReference type="Google" id="ProtNLM"/>
    </source>
</evidence>